<dbReference type="Proteomes" id="UP000600365">
    <property type="component" value="Unassembled WGS sequence"/>
</dbReference>
<dbReference type="Pfam" id="PF19609">
    <property type="entry name" value="DUF6114"/>
    <property type="match status" value="1"/>
</dbReference>
<protein>
    <recommendedName>
        <fullName evidence="5">Integral membrane protein</fullName>
    </recommendedName>
</protein>
<accession>A0A918D9J3</accession>
<feature type="transmembrane region" description="Helical" evidence="2">
    <location>
        <begin position="52"/>
        <end position="71"/>
    </location>
</feature>
<sequence>MHARAYPLTVCFRPPLIRKTYVFFEFFGRRPELRVIATGSRRRFRRWRGERPFWAGLFTSVAGLPIMYFPYAHLHLGGIPLALSTTAGAGSVIIGTLLVVLGMCLWFHQQVRVFAGVAALLLALISFPVANFGGLFFGLLSGLIGGSLACAWTPPTGTAEAPPAVNRASTAVPVSEDQSGK</sequence>
<dbReference type="InterPro" id="IPR046096">
    <property type="entry name" value="DUF6114"/>
</dbReference>
<feature type="transmembrane region" description="Helical" evidence="2">
    <location>
        <begin position="113"/>
        <end position="137"/>
    </location>
</feature>
<evidence type="ECO:0008006" key="5">
    <source>
        <dbReference type="Google" id="ProtNLM"/>
    </source>
</evidence>
<name>A0A918D9J3_9ACTN</name>
<dbReference type="AlphaFoldDB" id="A0A918D9J3"/>
<feature type="region of interest" description="Disordered" evidence="1">
    <location>
        <begin position="158"/>
        <end position="181"/>
    </location>
</feature>
<organism evidence="3 4">
    <name type="scientific">Streptomyces albiflavescens</name>
    <dbReference type="NCBI Taxonomy" id="1623582"/>
    <lineage>
        <taxon>Bacteria</taxon>
        <taxon>Bacillati</taxon>
        <taxon>Actinomycetota</taxon>
        <taxon>Actinomycetes</taxon>
        <taxon>Kitasatosporales</taxon>
        <taxon>Streptomycetaceae</taxon>
        <taxon>Streptomyces</taxon>
    </lineage>
</organism>
<dbReference type="EMBL" id="BMMM01000023">
    <property type="protein sequence ID" value="GGN90040.1"/>
    <property type="molecule type" value="Genomic_DNA"/>
</dbReference>
<comment type="caution">
    <text evidence="3">The sequence shown here is derived from an EMBL/GenBank/DDBJ whole genome shotgun (WGS) entry which is preliminary data.</text>
</comment>
<evidence type="ECO:0000313" key="4">
    <source>
        <dbReference type="Proteomes" id="UP000600365"/>
    </source>
</evidence>
<feature type="transmembrane region" description="Helical" evidence="2">
    <location>
        <begin position="83"/>
        <end position="106"/>
    </location>
</feature>
<gene>
    <name evidence="3" type="ORF">GCM10011579_085610</name>
</gene>
<keyword evidence="2" id="KW-1133">Transmembrane helix</keyword>
<evidence type="ECO:0000256" key="1">
    <source>
        <dbReference type="SAM" id="MobiDB-lite"/>
    </source>
</evidence>
<keyword evidence="2" id="KW-0812">Transmembrane</keyword>
<reference evidence="3 4" key="1">
    <citation type="journal article" date="2014" name="Int. J. Syst. Evol. Microbiol.">
        <title>Complete genome sequence of Corynebacterium casei LMG S-19264T (=DSM 44701T), isolated from a smear-ripened cheese.</title>
        <authorList>
            <consortium name="US DOE Joint Genome Institute (JGI-PGF)"/>
            <person name="Walter F."/>
            <person name="Albersmeier A."/>
            <person name="Kalinowski J."/>
            <person name="Ruckert C."/>
        </authorList>
    </citation>
    <scope>NUCLEOTIDE SEQUENCE [LARGE SCALE GENOMIC DNA]</scope>
    <source>
        <strain evidence="3 4">CGMCC 4.7111</strain>
    </source>
</reference>
<keyword evidence="4" id="KW-1185">Reference proteome</keyword>
<keyword evidence="2" id="KW-0472">Membrane</keyword>
<evidence type="ECO:0000313" key="3">
    <source>
        <dbReference type="EMBL" id="GGN90040.1"/>
    </source>
</evidence>
<proteinExistence type="predicted"/>
<evidence type="ECO:0000256" key="2">
    <source>
        <dbReference type="SAM" id="Phobius"/>
    </source>
</evidence>